<organism evidence="1 2">
    <name type="scientific">Pseudomonas triclosanedens</name>
    <dbReference type="NCBI Taxonomy" id="2961893"/>
    <lineage>
        <taxon>Bacteria</taxon>
        <taxon>Pseudomonadati</taxon>
        <taxon>Pseudomonadota</taxon>
        <taxon>Gammaproteobacteria</taxon>
        <taxon>Pseudomonadales</taxon>
        <taxon>Pseudomonadaceae</taxon>
        <taxon>Pseudomonas</taxon>
    </lineage>
</organism>
<name>A0ABY7A681_9PSED</name>
<proteinExistence type="predicted"/>
<dbReference type="Proteomes" id="UP001163624">
    <property type="component" value="Chromosome"/>
</dbReference>
<reference evidence="1" key="1">
    <citation type="submission" date="2022-11" db="EMBL/GenBank/DDBJ databases">
        <title>Pseudomonas triclosanedens sp. nov., a triclosan degrader isolated from activated sludge.</title>
        <authorList>
            <person name="Yin Y."/>
            <person name="Lu Z."/>
        </authorList>
    </citation>
    <scope>NUCLEOTIDE SEQUENCE</scope>
    <source>
        <strain evidence="1">ZM23</strain>
    </source>
</reference>
<sequence>MHPRSRELQAAYLSEIRGEAFFLALAGYFHEGASALRLLARLELRTGQRMASLLHRHGLPLGDLDAARAKGRERAREWSTLNWQQALERLEDLVRPFVEQYDTLAEQASRADQPALDALALHERALLDFTRLARQGRMEAAQEVIHRQLAEPA</sequence>
<evidence type="ECO:0000313" key="2">
    <source>
        <dbReference type="Proteomes" id="UP001163624"/>
    </source>
</evidence>
<dbReference type="RefSeq" id="WP_254473367.1">
    <property type="nucleotide sequence ID" value="NZ_CP113432.1"/>
</dbReference>
<keyword evidence="2" id="KW-1185">Reference proteome</keyword>
<protein>
    <submittedName>
        <fullName evidence="1">Uncharacterized protein</fullName>
    </submittedName>
</protein>
<dbReference type="EMBL" id="CP113432">
    <property type="protein sequence ID" value="WAI51795.1"/>
    <property type="molecule type" value="Genomic_DNA"/>
</dbReference>
<evidence type="ECO:0000313" key="1">
    <source>
        <dbReference type="EMBL" id="WAI51795.1"/>
    </source>
</evidence>
<gene>
    <name evidence="1" type="ORF">OU419_11285</name>
</gene>
<accession>A0ABY7A681</accession>